<dbReference type="HOGENOM" id="CLU_490178_0_0_1"/>
<feature type="compositionally biased region" description="Low complexity" evidence="1">
    <location>
        <begin position="111"/>
        <end position="123"/>
    </location>
</feature>
<evidence type="ECO:0000313" key="2">
    <source>
        <dbReference type="EMBL" id="KDN52385.1"/>
    </source>
</evidence>
<keyword evidence="3" id="KW-1185">Reference proteome</keyword>
<dbReference type="InParanoid" id="A0A066WP60"/>
<evidence type="ECO:0000256" key="1">
    <source>
        <dbReference type="SAM" id="MobiDB-lite"/>
    </source>
</evidence>
<feature type="compositionally biased region" description="Basic and acidic residues" evidence="1">
    <location>
        <begin position="37"/>
        <end position="52"/>
    </location>
</feature>
<dbReference type="Proteomes" id="UP000027361">
    <property type="component" value="Unassembled WGS sequence"/>
</dbReference>
<gene>
    <name evidence="2" type="ORF">K437DRAFT_18187</name>
</gene>
<comment type="caution">
    <text evidence="2">The sequence shown here is derived from an EMBL/GenBank/DDBJ whole genome shotgun (WGS) entry which is preliminary data.</text>
</comment>
<feature type="region of interest" description="Disordered" evidence="1">
    <location>
        <begin position="1"/>
        <end position="63"/>
    </location>
</feature>
<feature type="region of interest" description="Disordered" evidence="1">
    <location>
        <begin position="93"/>
        <end position="123"/>
    </location>
</feature>
<feature type="compositionally biased region" description="Polar residues" evidence="1">
    <location>
        <begin position="1"/>
        <end position="21"/>
    </location>
</feature>
<dbReference type="GeneID" id="25261914"/>
<dbReference type="EMBL" id="JMSN01000011">
    <property type="protein sequence ID" value="KDN52385.1"/>
    <property type="molecule type" value="Genomic_DNA"/>
</dbReference>
<dbReference type="AlphaFoldDB" id="A0A066WP60"/>
<reference evidence="2 3" key="1">
    <citation type="submission" date="2014-05" db="EMBL/GenBank/DDBJ databases">
        <title>Draft genome sequence of a rare smut relative, Tilletiaria anomala UBC 951.</title>
        <authorList>
            <consortium name="DOE Joint Genome Institute"/>
            <person name="Toome M."/>
            <person name="Kuo A."/>
            <person name="Henrissat B."/>
            <person name="Lipzen A."/>
            <person name="Tritt A."/>
            <person name="Yoshinaga Y."/>
            <person name="Zane M."/>
            <person name="Barry K."/>
            <person name="Grigoriev I.V."/>
            <person name="Spatafora J.W."/>
            <person name="Aimea M.C."/>
        </authorList>
    </citation>
    <scope>NUCLEOTIDE SEQUENCE [LARGE SCALE GENOMIC DNA]</scope>
    <source>
        <strain evidence="2 3">UBC 951</strain>
    </source>
</reference>
<sequence>MEINQPSSSTFIGEPSSTPTKSWHRRRLSGNLLIGGPRDEQRDLGPLSDHRPATPASLDNSHHDGFSWYMQPLYYNTPPPSPLSERRTKIRSANSPNLLSFLSPGQDEPMDSPGDSRSSSPGFFTSNAKRFSSLLFSPLFPSPQFSSDQLSSPKPSAPFEVVCLTPYSPSHRGRNPRLIDLTIQAQSPHPDLSDDPFAPDPIAVSASPRAQKRPLTPQARPGSGIFAPFRRDSVLFVPSKAPGSNDRHPTTRHRESRARSKSFSGIPLAWLNNPLLDADLEVLQRGPEIASPTVDPLWQAADDARTLPNINPGSMEHRTSFLGHLSICNQNGHSYEDAEETLRDCGSQATFDMQDFFEDNYWRRRSQRSLEPAWPESLLEHPEERPTELAPALELKHVTDDGRLSIPRTLLYDFDRHERDASQPPIDQLQARDELRTLGSIRRPPIISREALQSICSELLARRQERDAAECLLKKGRTGETLVTLPTRRGVRISNSLPMLFSIANTASAVGPKPPVRGADSQITGRRAVCRKKSFSDLLAGCMSSVKSTTSTRFKD</sequence>
<dbReference type="RefSeq" id="XP_013245152.1">
    <property type="nucleotide sequence ID" value="XM_013389698.1"/>
</dbReference>
<accession>A0A066WP60</accession>
<name>A0A066WP60_TILAU</name>
<proteinExistence type="predicted"/>
<organism evidence="2 3">
    <name type="scientific">Tilletiaria anomala (strain ATCC 24038 / CBS 436.72 / UBC 951)</name>
    <dbReference type="NCBI Taxonomy" id="1037660"/>
    <lineage>
        <taxon>Eukaryota</taxon>
        <taxon>Fungi</taxon>
        <taxon>Dikarya</taxon>
        <taxon>Basidiomycota</taxon>
        <taxon>Ustilaginomycotina</taxon>
        <taxon>Exobasidiomycetes</taxon>
        <taxon>Georgefischeriales</taxon>
        <taxon>Tilletiariaceae</taxon>
        <taxon>Tilletiaria</taxon>
    </lineage>
</organism>
<feature type="region of interest" description="Disordered" evidence="1">
    <location>
        <begin position="237"/>
        <end position="259"/>
    </location>
</feature>
<evidence type="ECO:0000313" key="3">
    <source>
        <dbReference type="Proteomes" id="UP000027361"/>
    </source>
</evidence>
<protein>
    <submittedName>
        <fullName evidence="2">Uncharacterized protein</fullName>
    </submittedName>
</protein>